<keyword evidence="7" id="KW-0378">Hydrolase</keyword>
<dbReference type="OrthoDB" id="15212at2157"/>
<feature type="transmembrane region" description="Helical" evidence="5">
    <location>
        <begin position="115"/>
        <end position="136"/>
    </location>
</feature>
<evidence type="ECO:0000313" key="8">
    <source>
        <dbReference type="Proteomes" id="UP000250134"/>
    </source>
</evidence>
<dbReference type="InterPro" id="IPR001193">
    <property type="entry name" value="MBTPS2"/>
</dbReference>
<dbReference type="InterPro" id="IPR036034">
    <property type="entry name" value="PDZ_sf"/>
</dbReference>
<dbReference type="InterPro" id="IPR041489">
    <property type="entry name" value="PDZ_6"/>
</dbReference>
<keyword evidence="4 5" id="KW-0472">Membrane</keyword>
<feature type="transmembrane region" description="Helical" evidence="5">
    <location>
        <begin position="311"/>
        <end position="335"/>
    </location>
</feature>
<organism evidence="7 8">
    <name type="scientific">Thermococcus gorgonarius</name>
    <dbReference type="NCBI Taxonomy" id="71997"/>
    <lineage>
        <taxon>Archaea</taxon>
        <taxon>Methanobacteriati</taxon>
        <taxon>Methanobacteriota</taxon>
        <taxon>Thermococci</taxon>
        <taxon>Thermococcales</taxon>
        <taxon>Thermococcaceae</taxon>
        <taxon>Thermococcus</taxon>
    </lineage>
</organism>
<dbReference type="PRINTS" id="PR01000">
    <property type="entry name" value="SREBPS2PTASE"/>
</dbReference>
<keyword evidence="7" id="KW-0482">Metalloprotease</keyword>
<dbReference type="GO" id="GO:0004222">
    <property type="term" value="F:metalloendopeptidase activity"/>
    <property type="evidence" value="ECO:0007669"/>
    <property type="project" value="InterPro"/>
</dbReference>
<keyword evidence="8" id="KW-1185">Reference proteome</keyword>
<feature type="transmembrane region" description="Helical" evidence="5">
    <location>
        <begin position="148"/>
        <end position="166"/>
    </location>
</feature>
<feature type="transmembrane region" description="Helical" evidence="5">
    <location>
        <begin position="74"/>
        <end position="95"/>
    </location>
</feature>
<evidence type="ECO:0000256" key="3">
    <source>
        <dbReference type="ARBA" id="ARBA00022989"/>
    </source>
</evidence>
<dbReference type="InterPro" id="IPR008915">
    <property type="entry name" value="Peptidase_M50"/>
</dbReference>
<dbReference type="Pfam" id="PF02163">
    <property type="entry name" value="Peptidase_M50"/>
    <property type="match status" value="1"/>
</dbReference>
<evidence type="ECO:0000256" key="2">
    <source>
        <dbReference type="ARBA" id="ARBA00022692"/>
    </source>
</evidence>
<gene>
    <name evidence="7" type="ORF">A3K92_09245</name>
</gene>
<dbReference type="PANTHER" id="PTHR13325">
    <property type="entry name" value="PROTEASE M50 MEMBRANE-BOUND TRANSCRIPTION FACTOR SITE 2 PROTEASE"/>
    <property type="match status" value="1"/>
</dbReference>
<evidence type="ECO:0000256" key="1">
    <source>
        <dbReference type="ARBA" id="ARBA00004127"/>
    </source>
</evidence>
<dbReference type="SMART" id="SM00228">
    <property type="entry name" value="PDZ"/>
    <property type="match status" value="1"/>
</dbReference>
<protein>
    <submittedName>
        <fullName evidence="7">Metalloprotease</fullName>
    </submittedName>
</protein>
<evidence type="ECO:0000313" key="7">
    <source>
        <dbReference type="EMBL" id="ASJ01651.1"/>
    </source>
</evidence>
<dbReference type="InterPro" id="IPR001478">
    <property type="entry name" value="PDZ"/>
</dbReference>
<dbReference type="GO" id="GO:0016020">
    <property type="term" value="C:membrane"/>
    <property type="evidence" value="ECO:0007669"/>
    <property type="project" value="InterPro"/>
</dbReference>
<proteinExistence type="predicted"/>
<dbReference type="Pfam" id="PF17820">
    <property type="entry name" value="PDZ_6"/>
    <property type="match status" value="1"/>
</dbReference>
<dbReference type="GO" id="GO:0005737">
    <property type="term" value="C:cytoplasm"/>
    <property type="evidence" value="ECO:0007669"/>
    <property type="project" value="TreeGrafter"/>
</dbReference>
<dbReference type="Proteomes" id="UP000250134">
    <property type="component" value="Chromosome"/>
</dbReference>
<feature type="transmembrane region" description="Helical" evidence="5">
    <location>
        <begin position="364"/>
        <end position="386"/>
    </location>
</feature>
<feature type="transmembrane region" description="Helical" evidence="5">
    <location>
        <begin position="6"/>
        <end position="23"/>
    </location>
</feature>
<feature type="domain" description="PDZ" evidence="6">
    <location>
        <begin position="214"/>
        <end position="273"/>
    </location>
</feature>
<evidence type="ECO:0000259" key="6">
    <source>
        <dbReference type="PROSITE" id="PS50106"/>
    </source>
</evidence>
<dbReference type="GO" id="GO:0031293">
    <property type="term" value="P:membrane protein intracellular domain proteolysis"/>
    <property type="evidence" value="ECO:0007669"/>
    <property type="project" value="TreeGrafter"/>
</dbReference>
<accession>A0A2Z2MGQ8</accession>
<dbReference type="GeneID" id="33332735"/>
<dbReference type="GO" id="GO:0012505">
    <property type="term" value="C:endomembrane system"/>
    <property type="evidence" value="ECO:0007669"/>
    <property type="project" value="UniProtKB-SubCell"/>
</dbReference>
<keyword evidence="2 5" id="KW-0812">Transmembrane</keyword>
<comment type="subcellular location">
    <subcellularLocation>
        <location evidence="1">Endomembrane system</location>
        <topology evidence="1">Multi-pass membrane protein</topology>
    </subcellularLocation>
</comment>
<sequence>MVSPGLIIGAGAVLAFWAVLYGLSGKREVDPLTGEPIEKEEGLEVDLFVAMWRTKRLLGFIDRTASRARKFWKVYGDVGIVLGFLGMAYVFYALFKTAIRALQAGGKQAGVQLVIPGLTIPLWYGLIGLIVVMVVHELSHGVVARADGLPLKSVGLVLLFIIPGAFVEPDEEELKKAPLRTRLRVYGAGSLANVITALIALLLINFAITPLFQPAGVEIAGVIDNGPASGLLMKGDVIKAINGQTVTTMDDFIRIMNSTKPGEIITLTVLRDGEQKTFQIELGKHPDDPEKGFIGIYPVPHYVSKIGYDRIVFPVFFALYWIYVLDLGIGLMNLFPLVPLDGGRMLDDLLKGYLPEKIAKPARYVTIGVGLVLLALNLWPAIMNLVR</sequence>
<dbReference type="Gene3D" id="2.30.42.10">
    <property type="match status" value="1"/>
</dbReference>
<dbReference type="AlphaFoldDB" id="A0A2Z2MGQ8"/>
<dbReference type="SUPFAM" id="SSF50156">
    <property type="entry name" value="PDZ domain-like"/>
    <property type="match status" value="1"/>
</dbReference>
<reference evidence="7 8" key="1">
    <citation type="submission" date="2016-03" db="EMBL/GenBank/DDBJ databases">
        <title>Complete genome sequence of Thermococcus gorgonarius.</title>
        <authorList>
            <person name="Oger P.M."/>
        </authorList>
    </citation>
    <scope>NUCLEOTIDE SEQUENCE [LARGE SCALE GENOMIC DNA]</scope>
    <source>
        <strain evidence="7 8">W-12</strain>
    </source>
</reference>
<dbReference type="CDD" id="cd06159">
    <property type="entry name" value="S2P-M50_PDZ_Arch"/>
    <property type="match status" value="1"/>
</dbReference>
<feature type="transmembrane region" description="Helical" evidence="5">
    <location>
        <begin position="186"/>
        <end position="208"/>
    </location>
</feature>
<dbReference type="PANTHER" id="PTHR13325:SF3">
    <property type="entry name" value="MEMBRANE-BOUND TRANSCRIPTION FACTOR SITE-2 PROTEASE"/>
    <property type="match status" value="1"/>
</dbReference>
<evidence type="ECO:0000256" key="4">
    <source>
        <dbReference type="ARBA" id="ARBA00023136"/>
    </source>
</evidence>
<keyword evidence="7" id="KW-0645">Protease</keyword>
<evidence type="ECO:0000256" key="5">
    <source>
        <dbReference type="SAM" id="Phobius"/>
    </source>
</evidence>
<dbReference type="EMBL" id="CP014855">
    <property type="protein sequence ID" value="ASJ01651.1"/>
    <property type="molecule type" value="Genomic_DNA"/>
</dbReference>
<dbReference type="PROSITE" id="PS50106">
    <property type="entry name" value="PDZ"/>
    <property type="match status" value="1"/>
</dbReference>
<dbReference type="KEGG" id="tgg:A3K92_09245"/>
<name>A0A2Z2MGQ8_THEGO</name>
<keyword evidence="3 5" id="KW-1133">Transmembrane helix</keyword>
<dbReference type="RefSeq" id="WP_088885982.1">
    <property type="nucleotide sequence ID" value="NZ_CP014855.1"/>
</dbReference>